<name>A0ABP8U2N9_9ACTN</name>
<protein>
    <submittedName>
        <fullName evidence="8">C40 family peptidase</fullName>
    </submittedName>
</protein>
<reference evidence="9" key="1">
    <citation type="journal article" date="2019" name="Int. J. Syst. Evol. Microbiol.">
        <title>The Global Catalogue of Microorganisms (GCM) 10K type strain sequencing project: providing services to taxonomists for standard genome sequencing and annotation.</title>
        <authorList>
            <consortium name="The Broad Institute Genomics Platform"/>
            <consortium name="The Broad Institute Genome Sequencing Center for Infectious Disease"/>
            <person name="Wu L."/>
            <person name="Ma J."/>
        </authorList>
    </citation>
    <scope>NUCLEOTIDE SEQUENCE [LARGE SCALE GENOMIC DNA]</scope>
    <source>
        <strain evidence="9">JCM 17939</strain>
    </source>
</reference>
<organism evidence="8 9">
    <name type="scientific">Actinoallomurus vinaceus</name>
    <dbReference type="NCBI Taxonomy" id="1080074"/>
    <lineage>
        <taxon>Bacteria</taxon>
        <taxon>Bacillati</taxon>
        <taxon>Actinomycetota</taxon>
        <taxon>Actinomycetes</taxon>
        <taxon>Streptosporangiales</taxon>
        <taxon>Thermomonosporaceae</taxon>
        <taxon>Actinoallomurus</taxon>
    </lineage>
</organism>
<evidence type="ECO:0000256" key="4">
    <source>
        <dbReference type="ARBA" id="ARBA00022807"/>
    </source>
</evidence>
<keyword evidence="9" id="KW-1185">Reference proteome</keyword>
<evidence type="ECO:0000256" key="2">
    <source>
        <dbReference type="ARBA" id="ARBA00022670"/>
    </source>
</evidence>
<feature type="domain" description="NlpC/P60" evidence="7">
    <location>
        <begin position="225"/>
        <end position="341"/>
    </location>
</feature>
<evidence type="ECO:0000259" key="7">
    <source>
        <dbReference type="PROSITE" id="PS51935"/>
    </source>
</evidence>
<dbReference type="EMBL" id="BAABHK010000001">
    <property type="protein sequence ID" value="GAA4619662.1"/>
    <property type="molecule type" value="Genomic_DNA"/>
</dbReference>
<dbReference type="Gene3D" id="3.90.1720.10">
    <property type="entry name" value="endopeptidase domain like (from Nostoc punctiforme)"/>
    <property type="match status" value="1"/>
</dbReference>
<evidence type="ECO:0000256" key="6">
    <source>
        <dbReference type="SAM" id="SignalP"/>
    </source>
</evidence>
<keyword evidence="4" id="KW-0788">Thiol protease</keyword>
<gene>
    <name evidence="8" type="ORF">GCM10023196_000560</name>
</gene>
<feature type="coiled-coil region" evidence="5">
    <location>
        <begin position="160"/>
        <end position="194"/>
    </location>
</feature>
<dbReference type="Gene3D" id="6.10.250.3150">
    <property type="match status" value="1"/>
</dbReference>
<evidence type="ECO:0000256" key="1">
    <source>
        <dbReference type="ARBA" id="ARBA00007074"/>
    </source>
</evidence>
<dbReference type="Proteomes" id="UP001501442">
    <property type="component" value="Unassembled WGS sequence"/>
</dbReference>
<dbReference type="PANTHER" id="PTHR47053">
    <property type="entry name" value="MUREIN DD-ENDOPEPTIDASE MEPH-RELATED"/>
    <property type="match status" value="1"/>
</dbReference>
<proteinExistence type="inferred from homology"/>
<keyword evidence="6" id="KW-0732">Signal</keyword>
<feature type="coiled-coil region" evidence="5">
    <location>
        <begin position="51"/>
        <end position="99"/>
    </location>
</feature>
<sequence length="341" mass="36047">MAPSHPLTHARATGRSRLRRSLRVCAAASLAVAVSLTTVGTAHAAPAKPSAAAAQKELDKLNAKVDKIVDQCNKAQTELDAAKKRLKSMNAETKAEQTRFNQLHARVAQLAADQYKTGTSDPATAVLASKNPDAALDQMSTFTHLASNRGQELTAFLASTQRLRRDQAEAQTTAQEVQQKVAKLKAQKTAVNQAIAKQKALLKKLGQSTSAPKGKIGGSYTGPASGSARAALNYAYAQLGKPYISGGTGPQGYDCSGLTMMSWRAAGVSIPRVVPDQYNAVHHVAQGDVQPGDLIFLDGLGHVGMMVDSGRFIHAPRTGENVMISSVAGYWQAHLVGFGRP</sequence>
<dbReference type="InterPro" id="IPR000064">
    <property type="entry name" value="NLP_P60_dom"/>
</dbReference>
<evidence type="ECO:0000313" key="9">
    <source>
        <dbReference type="Proteomes" id="UP001501442"/>
    </source>
</evidence>
<dbReference type="InterPro" id="IPR051202">
    <property type="entry name" value="Peptidase_C40"/>
</dbReference>
<dbReference type="RefSeq" id="WP_345428060.1">
    <property type="nucleotide sequence ID" value="NZ_BAABHK010000001.1"/>
</dbReference>
<keyword evidence="2" id="KW-0645">Protease</keyword>
<evidence type="ECO:0000256" key="3">
    <source>
        <dbReference type="ARBA" id="ARBA00022801"/>
    </source>
</evidence>
<dbReference type="PANTHER" id="PTHR47053:SF1">
    <property type="entry name" value="MUREIN DD-ENDOPEPTIDASE MEPH-RELATED"/>
    <property type="match status" value="1"/>
</dbReference>
<evidence type="ECO:0000256" key="5">
    <source>
        <dbReference type="SAM" id="Coils"/>
    </source>
</evidence>
<keyword evidence="5" id="KW-0175">Coiled coil</keyword>
<accession>A0ABP8U2N9</accession>
<comment type="similarity">
    <text evidence="1">Belongs to the peptidase C40 family.</text>
</comment>
<dbReference type="PROSITE" id="PS51935">
    <property type="entry name" value="NLPC_P60"/>
    <property type="match status" value="1"/>
</dbReference>
<comment type="caution">
    <text evidence="8">The sequence shown here is derived from an EMBL/GenBank/DDBJ whole genome shotgun (WGS) entry which is preliminary data.</text>
</comment>
<dbReference type="InterPro" id="IPR038765">
    <property type="entry name" value="Papain-like_cys_pep_sf"/>
</dbReference>
<feature type="signal peptide" evidence="6">
    <location>
        <begin position="1"/>
        <end position="44"/>
    </location>
</feature>
<keyword evidence="3" id="KW-0378">Hydrolase</keyword>
<evidence type="ECO:0000313" key="8">
    <source>
        <dbReference type="EMBL" id="GAA4619662.1"/>
    </source>
</evidence>
<dbReference type="Pfam" id="PF00877">
    <property type="entry name" value="NLPC_P60"/>
    <property type="match status" value="1"/>
</dbReference>
<dbReference type="SUPFAM" id="SSF54001">
    <property type="entry name" value="Cysteine proteinases"/>
    <property type="match status" value="1"/>
</dbReference>
<feature type="chain" id="PRO_5045235618" evidence="6">
    <location>
        <begin position="45"/>
        <end position="341"/>
    </location>
</feature>